<accession>B4DBD5</accession>
<comment type="caution">
    <text evidence="1">The sequence shown here is derived from an EMBL/GenBank/DDBJ whole genome shotgun (WGS) entry which is preliminary data.</text>
</comment>
<organism evidence="1 2">
    <name type="scientific">Chthoniobacter flavus Ellin428</name>
    <dbReference type="NCBI Taxonomy" id="497964"/>
    <lineage>
        <taxon>Bacteria</taxon>
        <taxon>Pseudomonadati</taxon>
        <taxon>Verrucomicrobiota</taxon>
        <taxon>Spartobacteria</taxon>
        <taxon>Chthoniobacterales</taxon>
        <taxon>Chthoniobacteraceae</taxon>
        <taxon>Chthoniobacter</taxon>
    </lineage>
</organism>
<proteinExistence type="predicted"/>
<dbReference type="Proteomes" id="UP000005824">
    <property type="component" value="Unassembled WGS sequence"/>
</dbReference>
<dbReference type="RefSeq" id="WP_006983544.1">
    <property type="nucleotide sequence ID" value="NZ_ABVL01000037.1"/>
</dbReference>
<evidence type="ECO:0000313" key="1">
    <source>
        <dbReference type="EMBL" id="EDY16225.1"/>
    </source>
</evidence>
<sequence length="66" mass="7725">MIELSTGKKSCTWYADGHPSDQFWPGYPEYQKKLVARGYVFRERERAVARAREQYDTLLGALRAQK</sequence>
<name>B4DBD5_9BACT</name>
<evidence type="ECO:0000313" key="2">
    <source>
        <dbReference type="Proteomes" id="UP000005824"/>
    </source>
</evidence>
<dbReference type="InParanoid" id="B4DBD5"/>
<dbReference type="EMBL" id="ABVL01000037">
    <property type="protein sequence ID" value="EDY16225.1"/>
    <property type="molecule type" value="Genomic_DNA"/>
</dbReference>
<reference evidence="1 2" key="1">
    <citation type="journal article" date="2011" name="J. Bacteriol.">
        <title>Genome sequence of Chthoniobacter flavus Ellin428, an aerobic heterotrophic soil bacterium.</title>
        <authorList>
            <person name="Kant R."/>
            <person name="van Passel M.W."/>
            <person name="Palva A."/>
            <person name="Lucas S."/>
            <person name="Lapidus A."/>
            <person name="Glavina Del Rio T."/>
            <person name="Dalin E."/>
            <person name="Tice H."/>
            <person name="Bruce D."/>
            <person name="Goodwin L."/>
            <person name="Pitluck S."/>
            <person name="Larimer F.W."/>
            <person name="Land M.L."/>
            <person name="Hauser L."/>
            <person name="Sangwan P."/>
            <person name="de Vos W.M."/>
            <person name="Janssen P.H."/>
            <person name="Smidt H."/>
        </authorList>
    </citation>
    <scope>NUCLEOTIDE SEQUENCE [LARGE SCALE GENOMIC DNA]</scope>
    <source>
        <strain evidence="1 2">Ellin428</strain>
    </source>
</reference>
<keyword evidence="2" id="KW-1185">Reference proteome</keyword>
<protein>
    <submittedName>
        <fullName evidence="1">Uncharacterized protein</fullName>
    </submittedName>
</protein>
<dbReference type="AlphaFoldDB" id="B4DBD5"/>
<gene>
    <name evidence="1" type="ORF">CfE428DRAFT_6226</name>
</gene>